<dbReference type="AlphaFoldDB" id="U1MUZ8"/>
<dbReference type="HOGENOM" id="CLU_2985636_0_0_2"/>
<sequence length="57" mass="6407">MDAIDGITTIDDIDNPDLRLLIADRRNSDVSKIDKEIESIKDHFDVDEIFVKACGSD</sequence>
<dbReference type="RefSeq" id="WP_021053717.1">
    <property type="nucleotide sequence ID" value="NZ_KE356561.1"/>
</dbReference>
<accession>U1MUZ8</accession>
<dbReference type="EMBL" id="KE356561">
    <property type="protein sequence ID" value="ERG94224.1"/>
    <property type="molecule type" value="Genomic_DNA"/>
</dbReference>
<evidence type="ECO:0000313" key="2">
    <source>
        <dbReference type="Proteomes" id="UP000030710"/>
    </source>
</evidence>
<protein>
    <submittedName>
        <fullName evidence="1">Uncharacterized protein</fullName>
    </submittedName>
</protein>
<proteinExistence type="predicted"/>
<evidence type="ECO:0000313" key="1">
    <source>
        <dbReference type="EMBL" id="ERG94224.1"/>
    </source>
</evidence>
<dbReference type="Proteomes" id="UP000030710">
    <property type="component" value="Unassembled WGS sequence"/>
</dbReference>
<name>U1MUZ8_9EURY</name>
<organism evidence="1 2">
    <name type="scientific">Haloquadratum walsbyi J07HQW2</name>
    <dbReference type="NCBI Taxonomy" id="1238425"/>
    <lineage>
        <taxon>Archaea</taxon>
        <taxon>Methanobacteriati</taxon>
        <taxon>Methanobacteriota</taxon>
        <taxon>Stenosarchaea group</taxon>
        <taxon>Halobacteria</taxon>
        <taxon>Halobacteriales</taxon>
        <taxon>Haloferacaceae</taxon>
        <taxon>Haloquadratum</taxon>
    </lineage>
</organism>
<gene>
    <name evidence="1" type="ORF">J07HQW2_00658</name>
</gene>
<reference evidence="1 2" key="1">
    <citation type="journal article" date="2013" name="PLoS ONE">
        <title>Assembly-driven community genomics of a hypersaline microbial ecosystem.</title>
        <authorList>
            <person name="Podell S."/>
            <person name="Ugalde J.A."/>
            <person name="Narasingarao P."/>
            <person name="Banfield J.F."/>
            <person name="Heidelberg K.B."/>
            <person name="Allen E.E."/>
        </authorList>
    </citation>
    <scope>NUCLEOTIDE SEQUENCE [LARGE SCALE GENOMIC DNA]</scope>
    <source>
        <strain evidence="2">J07HQW2</strain>
    </source>
</reference>